<sequence length="183" mass="19626">MATSTNGSTTASTVPATAAGPRHDGPEPEGRLARVEQAWHRQLDPQDQALVISWASFTATFVGVRLLTHWIRDGHGPRGGGMSVGGHHFHHYNLGIALLSGVGAVGLRGSDRRRRHPATATAYGSALALIVDEFALLLDLKNVYWSSDGRKSVDAAVILIASGATAIVGRPFWRHARRALLKR</sequence>
<proteinExistence type="predicted"/>
<evidence type="ECO:0000256" key="1">
    <source>
        <dbReference type="SAM" id="MobiDB-lite"/>
    </source>
</evidence>
<protein>
    <recommendedName>
        <fullName evidence="5">Integral membrane protein</fullName>
    </recommendedName>
</protein>
<dbReference type="RefSeq" id="WP_246240812.1">
    <property type="nucleotide sequence ID" value="NZ_AP022610.1"/>
</dbReference>
<keyword evidence="2" id="KW-1133">Transmembrane helix</keyword>
<feature type="compositionally biased region" description="Basic and acidic residues" evidence="1">
    <location>
        <begin position="21"/>
        <end position="30"/>
    </location>
</feature>
<dbReference type="EMBL" id="AP022610">
    <property type="protein sequence ID" value="BBZ29274.1"/>
    <property type="molecule type" value="Genomic_DNA"/>
</dbReference>
<feature type="compositionally biased region" description="Low complexity" evidence="1">
    <location>
        <begin position="1"/>
        <end position="20"/>
    </location>
</feature>
<evidence type="ECO:0000313" key="3">
    <source>
        <dbReference type="EMBL" id="BBZ29274.1"/>
    </source>
</evidence>
<name>A0A7I7XJB1_9MYCO</name>
<evidence type="ECO:0008006" key="5">
    <source>
        <dbReference type="Google" id="ProtNLM"/>
    </source>
</evidence>
<gene>
    <name evidence="3" type="ORF">MMAD_35690</name>
</gene>
<organism evidence="3 4">
    <name type="scientific">Mycolicibacterium madagascariense</name>
    <dbReference type="NCBI Taxonomy" id="212765"/>
    <lineage>
        <taxon>Bacteria</taxon>
        <taxon>Bacillati</taxon>
        <taxon>Actinomycetota</taxon>
        <taxon>Actinomycetes</taxon>
        <taxon>Mycobacteriales</taxon>
        <taxon>Mycobacteriaceae</taxon>
        <taxon>Mycolicibacterium</taxon>
    </lineage>
</organism>
<feature type="transmembrane region" description="Helical" evidence="2">
    <location>
        <begin position="49"/>
        <end position="71"/>
    </location>
</feature>
<keyword evidence="2" id="KW-0812">Transmembrane</keyword>
<evidence type="ECO:0000256" key="2">
    <source>
        <dbReference type="SAM" id="Phobius"/>
    </source>
</evidence>
<dbReference type="KEGG" id="mmag:MMAD_35690"/>
<feature type="transmembrane region" description="Helical" evidence="2">
    <location>
        <begin position="91"/>
        <end position="108"/>
    </location>
</feature>
<dbReference type="Proteomes" id="UP000466517">
    <property type="component" value="Chromosome"/>
</dbReference>
<evidence type="ECO:0000313" key="4">
    <source>
        <dbReference type="Proteomes" id="UP000466517"/>
    </source>
</evidence>
<feature type="transmembrane region" description="Helical" evidence="2">
    <location>
        <begin position="152"/>
        <end position="173"/>
    </location>
</feature>
<keyword evidence="4" id="KW-1185">Reference proteome</keyword>
<reference evidence="3 4" key="1">
    <citation type="journal article" date="2019" name="Emerg. Microbes Infect.">
        <title>Comprehensive subspecies identification of 175 nontuberculous mycobacteria species based on 7547 genomic profiles.</title>
        <authorList>
            <person name="Matsumoto Y."/>
            <person name="Kinjo T."/>
            <person name="Motooka D."/>
            <person name="Nabeya D."/>
            <person name="Jung N."/>
            <person name="Uechi K."/>
            <person name="Horii T."/>
            <person name="Iida T."/>
            <person name="Fujita J."/>
            <person name="Nakamura S."/>
        </authorList>
    </citation>
    <scope>NUCLEOTIDE SEQUENCE [LARGE SCALE GENOMIC DNA]</scope>
    <source>
        <strain evidence="3 4">JCM 13574</strain>
    </source>
</reference>
<dbReference type="AlphaFoldDB" id="A0A7I7XJB1"/>
<keyword evidence="2" id="KW-0472">Membrane</keyword>
<feature type="region of interest" description="Disordered" evidence="1">
    <location>
        <begin position="1"/>
        <end position="30"/>
    </location>
</feature>
<accession>A0A7I7XJB1</accession>
<feature type="transmembrane region" description="Helical" evidence="2">
    <location>
        <begin position="120"/>
        <end position="140"/>
    </location>
</feature>